<name>A0A0F9V9C7_9ZZZZ</name>
<keyword evidence="6" id="KW-0239">DNA-directed DNA polymerase</keyword>
<dbReference type="Pfam" id="PF06144">
    <property type="entry name" value="DNA_pol3_delta"/>
    <property type="match status" value="1"/>
</dbReference>
<evidence type="ECO:0000259" key="10">
    <source>
        <dbReference type="Pfam" id="PF21694"/>
    </source>
</evidence>
<dbReference type="InterPro" id="IPR008921">
    <property type="entry name" value="DNA_pol3_clamp-load_cplx_C"/>
</dbReference>
<comment type="similarity">
    <text evidence="7">Belongs to the DNA polymerase HolA subunit family.</text>
</comment>
<keyword evidence="3" id="KW-0808">Transferase</keyword>
<dbReference type="PANTHER" id="PTHR34388">
    <property type="entry name" value="DNA POLYMERASE III SUBUNIT DELTA"/>
    <property type="match status" value="1"/>
</dbReference>
<dbReference type="EMBL" id="LAZR01000039">
    <property type="protein sequence ID" value="KKO00610.1"/>
    <property type="molecule type" value="Genomic_DNA"/>
</dbReference>
<dbReference type="GO" id="GO:0006261">
    <property type="term" value="P:DNA-templated DNA replication"/>
    <property type="evidence" value="ECO:0007669"/>
    <property type="project" value="TreeGrafter"/>
</dbReference>
<evidence type="ECO:0000256" key="4">
    <source>
        <dbReference type="ARBA" id="ARBA00022695"/>
    </source>
</evidence>
<dbReference type="InterPro" id="IPR027417">
    <property type="entry name" value="P-loop_NTPase"/>
</dbReference>
<dbReference type="SUPFAM" id="SSF52540">
    <property type="entry name" value="P-loop containing nucleoside triphosphate hydrolases"/>
    <property type="match status" value="1"/>
</dbReference>
<keyword evidence="5" id="KW-0235">DNA replication</keyword>
<dbReference type="GO" id="GO:0003677">
    <property type="term" value="F:DNA binding"/>
    <property type="evidence" value="ECO:0007669"/>
    <property type="project" value="InterPro"/>
</dbReference>
<dbReference type="PANTHER" id="PTHR34388:SF1">
    <property type="entry name" value="DNA POLYMERASE III SUBUNIT DELTA"/>
    <property type="match status" value="1"/>
</dbReference>
<comment type="catalytic activity">
    <reaction evidence="8">
        <text>DNA(n) + a 2'-deoxyribonucleoside 5'-triphosphate = DNA(n+1) + diphosphate</text>
        <dbReference type="Rhea" id="RHEA:22508"/>
        <dbReference type="Rhea" id="RHEA-COMP:17339"/>
        <dbReference type="Rhea" id="RHEA-COMP:17340"/>
        <dbReference type="ChEBI" id="CHEBI:33019"/>
        <dbReference type="ChEBI" id="CHEBI:61560"/>
        <dbReference type="ChEBI" id="CHEBI:173112"/>
        <dbReference type="EC" id="2.7.7.7"/>
    </reaction>
</comment>
<dbReference type="NCBIfam" id="TIGR01128">
    <property type="entry name" value="holA"/>
    <property type="match status" value="1"/>
</dbReference>
<dbReference type="AlphaFoldDB" id="A0A0F9V9C7"/>
<evidence type="ECO:0000256" key="5">
    <source>
        <dbReference type="ARBA" id="ARBA00022705"/>
    </source>
</evidence>
<evidence type="ECO:0000256" key="6">
    <source>
        <dbReference type="ARBA" id="ARBA00022932"/>
    </source>
</evidence>
<feature type="domain" description="DNA polymerase III delta subunit-like C-terminal" evidence="10">
    <location>
        <begin position="200"/>
        <end position="312"/>
    </location>
</feature>
<dbReference type="Gene3D" id="1.10.8.60">
    <property type="match status" value="1"/>
</dbReference>
<comment type="caution">
    <text evidence="11">The sequence shown here is derived from an EMBL/GenBank/DDBJ whole genome shotgun (WGS) entry which is preliminary data.</text>
</comment>
<dbReference type="Gene3D" id="1.20.272.10">
    <property type="match status" value="1"/>
</dbReference>
<dbReference type="GO" id="GO:0009360">
    <property type="term" value="C:DNA polymerase III complex"/>
    <property type="evidence" value="ECO:0007669"/>
    <property type="project" value="InterPro"/>
</dbReference>
<evidence type="ECO:0000256" key="2">
    <source>
        <dbReference type="ARBA" id="ARBA00017703"/>
    </source>
</evidence>
<organism evidence="11">
    <name type="scientific">marine sediment metagenome</name>
    <dbReference type="NCBI Taxonomy" id="412755"/>
    <lineage>
        <taxon>unclassified sequences</taxon>
        <taxon>metagenomes</taxon>
        <taxon>ecological metagenomes</taxon>
    </lineage>
</organism>
<evidence type="ECO:0000259" key="9">
    <source>
        <dbReference type="Pfam" id="PF06144"/>
    </source>
</evidence>
<dbReference type="InterPro" id="IPR010372">
    <property type="entry name" value="DNA_pol3_delta_N"/>
</dbReference>
<feature type="domain" description="DNA polymerase III delta N-terminal" evidence="9">
    <location>
        <begin position="10"/>
        <end position="117"/>
    </location>
</feature>
<keyword evidence="4" id="KW-0548">Nucleotidyltransferase</keyword>
<accession>A0A0F9V9C7</accession>
<reference evidence="11" key="1">
    <citation type="journal article" date="2015" name="Nature">
        <title>Complex archaea that bridge the gap between prokaryotes and eukaryotes.</title>
        <authorList>
            <person name="Spang A."/>
            <person name="Saw J.H."/>
            <person name="Jorgensen S.L."/>
            <person name="Zaremba-Niedzwiedzka K."/>
            <person name="Martijn J."/>
            <person name="Lind A.E."/>
            <person name="van Eijk R."/>
            <person name="Schleper C."/>
            <person name="Guy L."/>
            <person name="Ettema T.J."/>
        </authorList>
    </citation>
    <scope>NUCLEOTIDE SEQUENCE</scope>
</reference>
<evidence type="ECO:0000256" key="1">
    <source>
        <dbReference type="ARBA" id="ARBA00012417"/>
    </source>
</evidence>
<dbReference type="InterPro" id="IPR005790">
    <property type="entry name" value="DNA_polIII_delta"/>
</dbReference>
<dbReference type="GO" id="GO:0003887">
    <property type="term" value="F:DNA-directed DNA polymerase activity"/>
    <property type="evidence" value="ECO:0007669"/>
    <property type="project" value="UniProtKB-KW"/>
</dbReference>
<sequence>MTLQPVKPVYVLVGTDAYLQDAHRQEIISAVVGEADPQIAVATYDASAELAEVLDALRTLPFLAARRAVVLRDADAFISANRETLEKYLQAPVETAVLVLMVSSWPKTTRLYKLVAKIGQTFDCAVPEKTDLRGWLMQAAKKRGKTLAGDAAGLLGEWIGGDYAALDGEIEKLSLYVGRRDTITLADVSALVTATAGPAAFALTDALTAGDAAGALTAMGGMLTVRGEEFRVLGLIGWHVRRVMQAHQMVAAGKGPDVAMKAVRVYYNRQQFANLLRRRPMNRLVSDFRRLLAADRAMKTGADAKTALQQLVVGLCAQSG</sequence>
<dbReference type="SUPFAM" id="SSF48019">
    <property type="entry name" value="post-AAA+ oligomerization domain-like"/>
    <property type="match status" value="1"/>
</dbReference>
<dbReference type="InterPro" id="IPR048466">
    <property type="entry name" value="DNA_pol3_delta-like_C"/>
</dbReference>
<proteinExistence type="inferred from homology"/>
<evidence type="ECO:0000256" key="8">
    <source>
        <dbReference type="ARBA" id="ARBA00049244"/>
    </source>
</evidence>
<evidence type="ECO:0000256" key="3">
    <source>
        <dbReference type="ARBA" id="ARBA00022679"/>
    </source>
</evidence>
<dbReference type="EC" id="2.7.7.7" evidence="1"/>
<protein>
    <recommendedName>
        <fullName evidence="2">DNA polymerase III subunit delta</fullName>
        <ecNumber evidence="1">2.7.7.7</ecNumber>
    </recommendedName>
</protein>
<dbReference type="Gene3D" id="3.40.50.300">
    <property type="entry name" value="P-loop containing nucleotide triphosphate hydrolases"/>
    <property type="match status" value="1"/>
</dbReference>
<dbReference type="Pfam" id="PF21694">
    <property type="entry name" value="DNA_pol3_delta_C"/>
    <property type="match status" value="1"/>
</dbReference>
<evidence type="ECO:0000313" key="11">
    <source>
        <dbReference type="EMBL" id="KKO00610.1"/>
    </source>
</evidence>
<evidence type="ECO:0000256" key="7">
    <source>
        <dbReference type="ARBA" id="ARBA00034754"/>
    </source>
</evidence>
<gene>
    <name evidence="11" type="ORF">LCGC14_0123830</name>
</gene>